<proteinExistence type="predicted"/>
<feature type="domain" description="5'-3' exonuclease" evidence="4">
    <location>
        <begin position="17"/>
        <end position="280"/>
    </location>
</feature>
<organism evidence="5 6">
    <name type="scientific">Luteimonas fraxinea</name>
    <dbReference type="NCBI Taxonomy" id="2901869"/>
    <lineage>
        <taxon>Bacteria</taxon>
        <taxon>Pseudomonadati</taxon>
        <taxon>Pseudomonadota</taxon>
        <taxon>Gammaproteobacteria</taxon>
        <taxon>Lysobacterales</taxon>
        <taxon>Lysobacteraceae</taxon>
        <taxon>Luteimonas</taxon>
    </lineage>
</organism>
<dbReference type="EMBL" id="JAJQKU010000001">
    <property type="protein sequence ID" value="MCD9095920.1"/>
    <property type="molecule type" value="Genomic_DNA"/>
</dbReference>
<evidence type="ECO:0000256" key="2">
    <source>
        <dbReference type="ARBA" id="ARBA00022801"/>
    </source>
</evidence>
<keyword evidence="6" id="KW-1185">Reference proteome</keyword>
<dbReference type="InterPro" id="IPR029060">
    <property type="entry name" value="PIN-like_dom_sf"/>
</dbReference>
<dbReference type="InterPro" id="IPR020045">
    <property type="entry name" value="DNA_polI_H3TH"/>
</dbReference>
<dbReference type="SMART" id="SM00279">
    <property type="entry name" value="HhH2"/>
    <property type="match status" value="1"/>
</dbReference>
<evidence type="ECO:0000256" key="1">
    <source>
        <dbReference type="ARBA" id="ARBA00022722"/>
    </source>
</evidence>
<sequence>MTLPPQTLQATPTPPSAPLYLVDASLYVFRAWHSMPDEFRDAEGWPTNAVHGFARFLAELVERTNPRYIAIAFDEALDSCFRNRIYPAYKANRPPAPDELRRQFAQCKALCRALGFVVLADTEYEADDLIGSALVAGRARAHHGVIVSADKDLSQLLEGADEQWDYARGVRWTAAGVRDRHGVEAHQMADYLALCGDTVDNIPGVPGIGCKTAASLLHHFRTLDALLERSDEIQFLRFRGAGQVGPKLRQHADAARLYRQLTTIACDAPLGEGTTGFARRSGDAAALHALCEALRFGPLTRRRLHSVAGLDYAPPAMA</sequence>
<dbReference type="InterPro" id="IPR036279">
    <property type="entry name" value="5-3_exonuclease_C_sf"/>
</dbReference>
<evidence type="ECO:0000313" key="6">
    <source>
        <dbReference type="Proteomes" id="UP001430360"/>
    </source>
</evidence>
<dbReference type="Gene3D" id="1.10.150.20">
    <property type="entry name" value="5' to 3' exonuclease, C-terminal subdomain"/>
    <property type="match status" value="1"/>
</dbReference>
<comment type="caution">
    <text evidence="5">The sequence shown here is derived from an EMBL/GenBank/DDBJ whole genome shotgun (WGS) entry which is preliminary data.</text>
</comment>
<dbReference type="Pfam" id="PF02739">
    <property type="entry name" value="5_3_exonuc_N"/>
    <property type="match status" value="1"/>
</dbReference>
<keyword evidence="1" id="KW-0540">Nuclease</keyword>
<reference evidence="5" key="2">
    <citation type="journal article" date="2022" name="Syst. Appl. Microbiol.">
        <title>Physiological and genomic characterisation of Luteimonas fraxinea sp. nov., a bacterial species associated with trees tolerant to ash dieback.</title>
        <authorList>
            <person name="Ulrich K."/>
            <person name="Becker R."/>
            <person name="Behrendt U."/>
            <person name="Kube M."/>
            <person name="Schneck V."/>
            <person name="Ulrich A."/>
        </authorList>
    </citation>
    <scope>NUCLEOTIDE SEQUENCE</scope>
    <source>
        <strain evidence="5">A1P009</strain>
    </source>
</reference>
<dbReference type="InterPro" id="IPR038969">
    <property type="entry name" value="FEN"/>
</dbReference>
<keyword evidence="3" id="KW-0238">DNA-binding</keyword>
<evidence type="ECO:0000256" key="3">
    <source>
        <dbReference type="ARBA" id="ARBA00023125"/>
    </source>
</evidence>
<evidence type="ECO:0000313" key="5">
    <source>
        <dbReference type="EMBL" id="MCD9095920.1"/>
    </source>
</evidence>
<dbReference type="InterPro" id="IPR020046">
    <property type="entry name" value="5-3_exonucl_a-hlix_arch_N"/>
</dbReference>
<dbReference type="Gene3D" id="3.40.50.1010">
    <property type="entry name" value="5'-nuclease"/>
    <property type="match status" value="1"/>
</dbReference>
<dbReference type="CDD" id="cd09859">
    <property type="entry name" value="PIN_53EXO"/>
    <property type="match status" value="1"/>
</dbReference>
<dbReference type="SMART" id="SM00475">
    <property type="entry name" value="53EXOc"/>
    <property type="match status" value="1"/>
</dbReference>
<dbReference type="InterPro" id="IPR008918">
    <property type="entry name" value="HhH2"/>
</dbReference>
<reference evidence="5" key="1">
    <citation type="submission" date="2021-12" db="EMBL/GenBank/DDBJ databases">
        <authorList>
            <person name="Ulrich A."/>
        </authorList>
    </citation>
    <scope>NUCLEOTIDE SEQUENCE</scope>
    <source>
        <strain evidence="5">A1P009</strain>
    </source>
</reference>
<dbReference type="InterPro" id="IPR002421">
    <property type="entry name" value="5-3_exonuclease"/>
</dbReference>
<dbReference type="Proteomes" id="UP001430360">
    <property type="component" value="Unassembled WGS sequence"/>
</dbReference>
<evidence type="ECO:0000259" key="4">
    <source>
        <dbReference type="SMART" id="SM00475"/>
    </source>
</evidence>
<name>A0ABS8UBN8_9GAMM</name>
<dbReference type="SUPFAM" id="SSF88723">
    <property type="entry name" value="PIN domain-like"/>
    <property type="match status" value="1"/>
</dbReference>
<dbReference type="PANTHER" id="PTHR42646">
    <property type="entry name" value="FLAP ENDONUCLEASE XNI"/>
    <property type="match status" value="1"/>
</dbReference>
<protein>
    <submittedName>
        <fullName evidence="5">Exodeoxyribonuclease IX</fullName>
    </submittedName>
</protein>
<dbReference type="PANTHER" id="PTHR42646:SF2">
    <property type="entry name" value="5'-3' EXONUCLEASE FAMILY PROTEIN"/>
    <property type="match status" value="1"/>
</dbReference>
<dbReference type="Pfam" id="PF01367">
    <property type="entry name" value="5_3_exonuc"/>
    <property type="match status" value="1"/>
</dbReference>
<dbReference type="SUPFAM" id="SSF47807">
    <property type="entry name" value="5' to 3' exonuclease, C-terminal subdomain"/>
    <property type="match status" value="1"/>
</dbReference>
<dbReference type="CDD" id="cd09898">
    <property type="entry name" value="H3TH_53EXO"/>
    <property type="match status" value="1"/>
</dbReference>
<gene>
    <name evidence="5" type="ORF">LTT95_03055</name>
</gene>
<keyword evidence="2" id="KW-0378">Hydrolase</keyword>
<dbReference type="RefSeq" id="WP_232134421.1">
    <property type="nucleotide sequence ID" value="NZ_CP089507.1"/>
</dbReference>
<accession>A0ABS8UBN8</accession>